<gene>
    <name evidence="1" type="ORF">MUCCIDRAFT_112645</name>
</gene>
<keyword evidence="2" id="KW-1185">Reference proteome</keyword>
<sequence>MDPLLSYTNVHSSSLQLLSSFIFKKSSSVASIANVNSIKSPSSIATHLLAATSNKPCILPQHPQASIELSLLLKNTCCMVGPLQPSVPHVIEKKDPPAAEQPKRPAWTESHAYLRGKRSNAETLRILSTELNMIRASKITRSLKPRRTFQAKRQDEFVWGRSSSLRINSTPL</sequence>
<dbReference type="Proteomes" id="UP000077051">
    <property type="component" value="Unassembled WGS sequence"/>
</dbReference>
<dbReference type="OrthoDB" id="2215011at2759"/>
<comment type="caution">
    <text evidence="1">The sequence shown here is derived from an EMBL/GenBank/DDBJ whole genome shotgun (WGS) entry which is preliminary data.</text>
</comment>
<evidence type="ECO:0000313" key="1">
    <source>
        <dbReference type="EMBL" id="OAD01210.1"/>
    </source>
</evidence>
<accession>A0A162QDX2</accession>
<protein>
    <submittedName>
        <fullName evidence="1">Uncharacterized protein</fullName>
    </submittedName>
</protein>
<evidence type="ECO:0000313" key="2">
    <source>
        <dbReference type="Proteomes" id="UP000077051"/>
    </source>
</evidence>
<dbReference type="EMBL" id="AMYB01000006">
    <property type="protein sequence ID" value="OAD01210.1"/>
    <property type="molecule type" value="Genomic_DNA"/>
</dbReference>
<dbReference type="AlphaFoldDB" id="A0A162QDX2"/>
<proteinExistence type="predicted"/>
<organism evidence="1 2">
    <name type="scientific">Mucor lusitanicus CBS 277.49</name>
    <dbReference type="NCBI Taxonomy" id="747725"/>
    <lineage>
        <taxon>Eukaryota</taxon>
        <taxon>Fungi</taxon>
        <taxon>Fungi incertae sedis</taxon>
        <taxon>Mucoromycota</taxon>
        <taxon>Mucoromycotina</taxon>
        <taxon>Mucoromycetes</taxon>
        <taxon>Mucorales</taxon>
        <taxon>Mucorineae</taxon>
        <taxon>Mucoraceae</taxon>
        <taxon>Mucor</taxon>
    </lineage>
</organism>
<name>A0A162QDX2_MUCCL</name>
<dbReference type="VEuPathDB" id="FungiDB:MUCCIDRAFT_112645"/>
<reference evidence="1 2" key="1">
    <citation type="submission" date="2015-06" db="EMBL/GenBank/DDBJ databases">
        <title>Expansion of signal transduction pathways in fungi by whole-genome duplication.</title>
        <authorList>
            <consortium name="DOE Joint Genome Institute"/>
            <person name="Corrochano L.M."/>
            <person name="Kuo A."/>
            <person name="Marcet-Houben M."/>
            <person name="Polaino S."/>
            <person name="Salamov A."/>
            <person name="Villalobos J.M."/>
            <person name="Alvarez M.I."/>
            <person name="Avalos J."/>
            <person name="Benito E.P."/>
            <person name="Benoit I."/>
            <person name="Burger G."/>
            <person name="Camino L.P."/>
            <person name="Canovas D."/>
            <person name="Cerda-Olmedo E."/>
            <person name="Cheng J.-F."/>
            <person name="Dominguez A."/>
            <person name="Elias M."/>
            <person name="Eslava A.P."/>
            <person name="Glaser F."/>
            <person name="Grimwood J."/>
            <person name="Gutierrez G."/>
            <person name="Heitman J."/>
            <person name="Henrissat B."/>
            <person name="Iturriaga E.A."/>
            <person name="Lang B.F."/>
            <person name="Lavin J.L."/>
            <person name="Lee S."/>
            <person name="Li W."/>
            <person name="Lindquist E."/>
            <person name="Lopez-Garcia S."/>
            <person name="Luque E.M."/>
            <person name="Marcos A.T."/>
            <person name="Martin J."/>
            <person name="Mccluskey K."/>
            <person name="Medina H.R."/>
            <person name="Miralles-Duran A."/>
            <person name="Miyazaki A."/>
            <person name="Munoz-Torres E."/>
            <person name="Oguiza J.A."/>
            <person name="Ohm R."/>
            <person name="Olmedo M."/>
            <person name="Orejas M."/>
            <person name="Ortiz-Castellanos L."/>
            <person name="Pisabarro A.G."/>
            <person name="Rodriguez-Romero J."/>
            <person name="Ruiz-Herrera J."/>
            <person name="Ruiz-Vazquez R."/>
            <person name="Sanz C."/>
            <person name="Schackwitz W."/>
            <person name="Schmutz J."/>
            <person name="Shahriari M."/>
            <person name="Shelest E."/>
            <person name="Silva-Franco F."/>
            <person name="Soanes D."/>
            <person name="Syed K."/>
            <person name="Tagua V.G."/>
            <person name="Talbot N.J."/>
            <person name="Thon M."/>
            <person name="De Vries R.P."/>
            <person name="Wiebenga A."/>
            <person name="Yadav J.S."/>
            <person name="Braun E.L."/>
            <person name="Baker S."/>
            <person name="Garre V."/>
            <person name="Horwitz B."/>
            <person name="Torres-Martinez S."/>
            <person name="Idnurm A."/>
            <person name="Herrera-Estrella A."/>
            <person name="Gabaldon T."/>
            <person name="Grigoriev I.V."/>
        </authorList>
    </citation>
    <scope>NUCLEOTIDE SEQUENCE [LARGE SCALE GENOMIC DNA]</scope>
    <source>
        <strain evidence="1 2">CBS 277.49</strain>
    </source>
</reference>